<dbReference type="EnsemblPlants" id="novel_model_5553_5bd9a17a">
    <property type="protein sequence ID" value="cds.novel_model_5553_5bd9a17a"/>
    <property type="gene ID" value="novel_gene_2867_5bd9a17a"/>
</dbReference>
<protein>
    <submittedName>
        <fullName evidence="2">Uncharacterized protein</fullName>
    </submittedName>
</protein>
<keyword evidence="3" id="KW-1185">Reference proteome</keyword>
<keyword evidence="1" id="KW-0812">Transmembrane</keyword>
<keyword evidence="1" id="KW-1133">Transmembrane helix</keyword>
<evidence type="ECO:0000313" key="2">
    <source>
        <dbReference type="EnsemblPlants" id="cds.novel_model_5553_5bd9a17a"/>
    </source>
</evidence>
<proteinExistence type="predicted"/>
<evidence type="ECO:0000313" key="3">
    <source>
        <dbReference type="Proteomes" id="UP000596661"/>
    </source>
</evidence>
<name>A0A803R655_CANSA</name>
<evidence type="ECO:0000256" key="1">
    <source>
        <dbReference type="SAM" id="Phobius"/>
    </source>
</evidence>
<dbReference type="AlphaFoldDB" id="A0A803R655"/>
<accession>A0A803R655</accession>
<feature type="transmembrane region" description="Helical" evidence="1">
    <location>
        <begin position="47"/>
        <end position="65"/>
    </location>
</feature>
<dbReference type="EMBL" id="UZAU01000606">
    <property type="status" value="NOT_ANNOTATED_CDS"/>
    <property type="molecule type" value="Genomic_DNA"/>
</dbReference>
<dbReference type="Gramene" id="novel_model_5553_5bd9a17a">
    <property type="protein sequence ID" value="cds.novel_model_5553_5bd9a17a"/>
    <property type="gene ID" value="novel_gene_2867_5bd9a17a"/>
</dbReference>
<organism evidence="2 3">
    <name type="scientific">Cannabis sativa</name>
    <name type="common">Hemp</name>
    <name type="synonym">Marijuana</name>
    <dbReference type="NCBI Taxonomy" id="3483"/>
    <lineage>
        <taxon>Eukaryota</taxon>
        <taxon>Viridiplantae</taxon>
        <taxon>Streptophyta</taxon>
        <taxon>Embryophyta</taxon>
        <taxon>Tracheophyta</taxon>
        <taxon>Spermatophyta</taxon>
        <taxon>Magnoliopsida</taxon>
        <taxon>eudicotyledons</taxon>
        <taxon>Gunneridae</taxon>
        <taxon>Pentapetalae</taxon>
        <taxon>rosids</taxon>
        <taxon>fabids</taxon>
        <taxon>Rosales</taxon>
        <taxon>Cannabaceae</taxon>
        <taxon>Cannabis</taxon>
    </lineage>
</organism>
<reference evidence="2" key="1">
    <citation type="submission" date="2018-11" db="EMBL/GenBank/DDBJ databases">
        <authorList>
            <person name="Grassa J C."/>
        </authorList>
    </citation>
    <scope>NUCLEOTIDE SEQUENCE [LARGE SCALE GENOMIC DNA]</scope>
</reference>
<reference evidence="2" key="2">
    <citation type="submission" date="2021-03" db="UniProtKB">
        <authorList>
            <consortium name="EnsemblPlants"/>
        </authorList>
    </citation>
    <scope>IDENTIFICATION</scope>
</reference>
<sequence>MKKKKKREFYLGFNLAFLFRDWQKLRGRRREIWKRNLEYCDKLQMGFYFYLSFLLNFVIFAQSIMS</sequence>
<keyword evidence="1" id="KW-0472">Membrane</keyword>
<dbReference type="Proteomes" id="UP000596661">
    <property type="component" value="Chromosome 6"/>
</dbReference>